<dbReference type="Proteomes" id="UP001309705">
    <property type="component" value="Unassembled WGS sequence"/>
</dbReference>
<feature type="transmembrane region" description="Helical" evidence="1">
    <location>
        <begin position="71"/>
        <end position="91"/>
    </location>
</feature>
<proteinExistence type="predicted"/>
<dbReference type="RefSeq" id="WP_327617328.1">
    <property type="nucleotide sequence ID" value="NZ_JAYWTM010000004.1"/>
</dbReference>
<sequence length="95" mass="11005">MATLKIDERRTTHNLSSCRRMGVYRAIARPAVDQSKRWRIYSLPFFCISKFIGYAWRWGTTIAVRLPCRESAIIGQAILPLFSLLISLMPYRLAL</sequence>
<feature type="transmembrane region" description="Helical" evidence="1">
    <location>
        <begin position="38"/>
        <end position="59"/>
    </location>
</feature>
<gene>
    <name evidence="2" type="ORF">VSX58_06160</name>
</gene>
<keyword evidence="1" id="KW-0812">Transmembrane</keyword>
<protein>
    <submittedName>
        <fullName evidence="2">Uncharacterized protein</fullName>
    </submittedName>
</protein>
<evidence type="ECO:0000313" key="2">
    <source>
        <dbReference type="EMBL" id="MEC5342190.1"/>
    </source>
</evidence>
<keyword evidence="3" id="KW-1185">Reference proteome</keyword>
<keyword evidence="1" id="KW-1133">Transmembrane helix</keyword>
<evidence type="ECO:0000256" key="1">
    <source>
        <dbReference type="SAM" id="Phobius"/>
    </source>
</evidence>
<organism evidence="2 3">
    <name type="scientific">Brenneria populi</name>
    <dbReference type="NCBI Taxonomy" id="1505588"/>
    <lineage>
        <taxon>Bacteria</taxon>
        <taxon>Pseudomonadati</taxon>
        <taxon>Pseudomonadota</taxon>
        <taxon>Gammaproteobacteria</taxon>
        <taxon>Enterobacterales</taxon>
        <taxon>Pectobacteriaceae</taxon>
        <taxon>Brenneria</taxon>
    </lineage>
</organism>
<evidence type="ECO:0000313" key="3">
    <source>
        <dbReference type="Proteomes" id="UP001309705"/>
    </source>
</evidence>
<accession>A0ABU6JNM4</accession>
<dbReference type="EMBL" id="JAYWTM010000004">
    <property type="protein sequence ID" value="MEC5342190.1"/>
    <property type="molecule type" value="Genomic_DNA"/>
</dbReference>
<comment type="caution">
    <text evidence="2">The sequence shown here is derived from an EMBL/GenBank/DDBJ whole genome shotgun (WGS) entry which is preliminary data.</text>
</comment>
<reference evidence="2 3" key="1">
    <citation type="journal article" date="2017" name="Int. J. Syst. Evol. Microbiol.">
        <title>Brenneria populi subsp. brevivirga subsp. nov. isolated from symptomatic bark of Populus x euramericana canker, and description of Brenneria populi subsp. populi subsp. nov.</title>
        <authorList>
            <person name="Zheng M.H."/>
            <person name="Piao C.G."/>
            <person name="Xue H."/>
            <person name="Guo M.W."/>
            <person name="Li Y."/>
        </authorList>
    </citation>
    <scope>NUCLEOTIDE SEQUENCE [LARGE SCALE GENOMIC DNA]</scope>
    <source>
        <strain evidence="2 3">D9-5</strain>
    </source>
</reference>
<keyword evidence="1" id="KW-0472">Membrane</keyword>
<name>A0ABU6JNM4_9GAMM</name>